<sequence>MITSLLSHTKILIYRISKNYQISNEKNKNKNLGKGHIGKPKISLKGICQQIYIAVCNQPNAGEVRRSKKDIHRRLQSTERQRRTTEQKRYAAYLHTISFEIF</sequence>
<reference evidence="2" key="1">
    <citation type="journal article" date="2012" name="Nature">
        <title>The tomato genome sequence provides insights into fleshy fruit evolution.</title>
        <authorList>
            <consortium name="Tomato Genome Consortium"/>
        </authorList>
    </citation>
    <scope>NUCLEOTIDE SEQUENCE [LARGE SCALE GENOMIC DNA]</scope>
    <source>
        <strain evidence="2">cv. Heinz 1706</strain>
    </source>
</reference>
<organism evidence="2">
    <name type="scientific">Solanum lycopersicum</name>
    <name type="common">Tomato</name>
    <name type="synonym">Lycopersicon esculentum</name>
    <dbReference type="NCBI Taxonomy" id="4081"/>
    <lineage>
        <taxon>Eukaryota</taxon>
        <taxon>Viridiplantae</taxon>
        <taxon>Streptophyta</taxon>
        <taxon>Embryophyta</taxon>
        <taxon>Tracheophyta</taxon>
        <taxon>Spermatophyta</taxon>
        <taxon>Magnoliopsida</taxon>
        <taxon>eudicotyledons</taxon>
        <taxon>Gunneridae</taxon>
        <taxon>Pentapetalae</taxon>
        <taxon>asterids</taxon>
        <taxon>lamiids</taxon>
        <taxon>Solanales</taxon>
        <taxon>Solanaceae</taxon>
        <taxon>Solanoideae</taxon>
        <taxon>Solaneae</taxon>
        <taxon>Solanum</taxon>
        <taxon>Solanum subgen. Lycopersicon</taxon>
    </lineage>
</organism>
<feature type="compositionally biased region" description="Basic and acidic residues" evidence="1">
    <location>
        <begin position="76"/>
        <end position="86"/>
    </location>
</feature>
<proteinExistence type="predicted"/>
<keyword evidence="3" id="KW-1185">Reference proteome</keyword>
<protein>
    <submittedName>
        <fullName evidence="2">Uncharacterized protein</fullName>
    </submittedName>
</protein>
<dbReference type="PaxDb" id="4081-Solyc10g007020.1.1"/>
<feature type="compositionally biased region" description="Basic residues" evidence="1">
    <location>
        <begin position="66"/>
        <end position="75"/>
    </location>
</feature>
<dbReference type="HOGENOM" id="CLU_2282368_0_0_1"/>
<dbReference type="Proteomes" id="UP000004994">
    <property type="component" value="Chromosome 10"/>
</dbReference>
<name>K4CXN2_SOLLC</name>
<dbReference type="InParanoid" id="K4CXN2"/>
<dbReference type="Gramene" id="Solyc10g007020.1.1">
    <property type="protein sequence ID" value="Solyc10g007020.1.1"/>
    <property type="gene ID" value="Solyc10g007020.1"/>
</dbReference>
<evidence type="ECO:0000313" key="3">
    <source>
        <dbReference type="Proteomes" id="UP000004994"/>
    </source>
</evidence>
<reference evidence="2" key="2">
    <citation type="submission" date="2015-06" db="UniProtKB">
        <authorList>
            <consortium name="EnsemblPlants"/>
        </authorList>
    </citation>
    <scope>IDENTIFICATION</scope>
    <source>
        <strain evidence="2">cv. Heinz 1706</strain>
    </source>
</reference>
<evidence type="ECO:0000256" key="1">
    <source>
        <dbReference type="SAM" id="MobiDB-lite"/>
    </source>
</evidence>
<accession>K4CXN2</accession>
<dbReference type="AlphaFoldDB" id="K4CXN2"/>
<evidence type="ECO:0000313" key="2">
    <source>
        <dbReference type="EnsemblPlants" id="Solyc10g007020.1.1"/>
    </source>
</evidence>
<feature type="region of interest" description="Disordered" evidence="1">
    <location>
        <begin position="63"/>
        <end position="86"/>
    </location>
</feature>
<dbReference type="EnsemblPlants" id="Solyc10g007020.1.1">
    <property type="protein sequence ID" value="Solyc10g007020.1.1"/>
    <property type="gene ID" value="Solyc10g007020.1"/>
</dbReference>